<dbReference type="AlphaFoldDB" id="A0A0F9ECN3"/>
<name>A0A0F9ECN3_9ZZZZ</name>
<organism evidence="2">
    <name type="scientific">marine sediment metagenome</name>
    <dbReference type="NCBI Taxonomy" id="412755"/>
    <lineage>
        <taxon>unclassified sequences</taxon>
        <taxon>metagenomes</taxon>
        <taxon>ecological metagenomes</taxon>
    </lineage>
</organism>
<dbReference type="EMBL" id="LAZR01027983">
    <property type="protein sequence ID" value="KKL63991.1"/>
    <property type="molecule type" value="Genomic_DNA"/>
</dbReference>
<comment type="caution">
    <text evidence="2">The sequence shown here is derived from an EMBL/GenBank/DDBJ whole genome shotgun (WGS) entry which is preliminary data.</text>
</comment>
<protein>
    <submittedName>
        <fullName evidence="2">Uncharacterized protein</fullName>
    </submittedName>
</protein>
<feature type="non-terminal residue" evidence="2">
    <location>
        <position position="1"/>
    </location>
</feature>
<accession>A0A0F9ECN3</accession>
<sequence length="155" mass="17361">WRVKKGQPVIRRDQSVPAFGNCTLDDNPGNGDLRNGLTFDAQINGYLSWDSETIVDEPDRWEMTVILDASAPLDECRVDLTPRKCQKFKPAPGTKFKWTVTTLPPVSKKKDKSAEKPPPGRLLVTATKQADKHGLVTIRQMPILKGRQRVVIANQ</sequence>
<evidence type="ECO:0000313" key="2">
    <source>
        <dbReference type="EMBL" id="KKL63991.1"/>
    </source>
</evidence>
<reference evidence="2" key="1">
    <citation type="journal article" date="2015" name="Nature">
        <title>Complex archaea that bridge the gap between prokaryotes and eukaryotes.</title>
        <authorList>
            <person name="Spang A."/>
            <person name="Saw J.H."/>
            <person name="Jorgensen S.L."/>
            <person name="Zaremba-Niedzwiedzka K."/>
            <person name="Martijn J."/>
            <person name="Lind A.E."/>
            <person name="van Eijk R."/>
            <person name="Schleper C."/>
            <person name="Guy L."/>
            <person name="Ettema T.J."/>
        </authorList>
    </citation>
    <scope>NUCLEOTIDE SEQUENCE</scope>
</reference>
<evidence type="ECO:0000256" key="1">
    <source>
        <dbReference type="SAM" id="MobiDB-lite"/>
    </source>
</evidence>
<gene>
    <name evidence="2" type="ORF">LCGC14_2169590</name>
</gene>
<feature type="region of interest" description="Disordered" evidence="1">
    <location>
        <begin position="104"/>
        <end position="127"/>
    </location>
</feature>
<proteinExistence type="predicted"/>